<sequence>MTGFVEAFAVVALLLGSSVVNFWLSRHRSFGQRWVCACVITNVDEIFKSGHVLSWLRQIKTVVAAKPFK</sequence>
<accession>A0AAQ4FPR2</accession>
<name>A0AAQ4FPR2_AMBAM</name>
<dbReference type="AlphaFoldDB" id="A0AAQ4FPR2"/>
<keyword evidence="1" id="KW-0812">Transmembrane</keyword>
<reference evidence="2 3" key="1">
    <citation type="journal article" date="2023" name="Arcadia Sci">
        <title>De novo assembly of a long-read Amblyomma americanum tick genome.</title>
        <authorList>
            <person name="Chou S."/>
            <person name="Poskanzer K.E."/>
            <person name="Rollins M."/>
            <person name="Thuy-Boun P.S."/>
        </authorList>
    </citation>
    <scope>NUCLEOTIDE SEQUENCE [LARGE SCALE GENOMIC DNA]</scope>
    <source>
        <strain evidence="2">F_SG_1</strain>
        <tissue evidence="2">Salivary glands</tissue>
    </source>
</reference>
<proteinExistence type="predicted"/>
<evidence type="ECO:0000313" key="2">
    <source>
        <dbReference type="EMBL" id="KAK8788618.1"/>
    </source>
</evidence>
<comment type="caution">
    <text evidence="2">The sequence shown here is derived from an EMBL/GenBank/DDBJ whole genome shotgun (WGS) entry which is preliminary data.</text>
</comment>
<keyword evidence="1" id="KW-1133">Transmembrane helix</keyword>
<keyword evidence="3" id="KW-1185">Reference proteome</keyword>
<dbReference type="EMBL" id="JARKHS020000601">
    <property type="protein sequence ID" value="KAK8788618.1"/>
    <property type="molecule type" value="Genomic_DNA"/>
</dbReference>
<organism evidence="2 3">
    <name type="scientific">Amblyomma americanum</name>
    <name type="common">Lone star tick</name>
    <dbReference type="NCBI Taxonomy" id="6943"/>
    <lineage>
        <taxon>Eukaryota</taxon>
        <taxon>Metazoa</taxon>
        <taxon>Ecdysozoa</taxon>
        <taxon>Arthropoda</taxon>
        <taxon>Chelicerata</taxon>
        <taxon>Arachnida</taxon>
        <taxon>Acari</taxon>
        <taxon>Parasitiformes</taxon>
        <taxon>Ixodida</taxon>
        <taxon>Ixodoidea</taxon>
        <taxon>Ixodidae</taxon>
        <taxon>Amblyomminae</taxon>
        <taxon>Amblyomma</taxon>
    </lineage>
</organism>
<feature type="transmembrane region" description="Helical" evidence="1">
    <location>
        <begin position="6"/>
        <end position="24"/>
    </location>
</feature>
<dbReference type="Proteomes" id="UP001321473">
    <property type="component" value="Unassembled WGS sequence"/>
</dbReference>
<gene>
    <name evidence="2" type="ORF">V5799_021606</name>
</gene>
<evidence type="ECO:0000313" key="3">
    <source>
        <dbReference type="Proteomes" id="UP001321473"/>
    </source>
</evidence>
<evidence type="ECO:0000256" key="1">
    <source>
        <dbReference type="SAM" id="Phobius"/>
    </source>
</evidence>
<keyword evidence="1" id="KW-0472">Membrane</keyword>
<protein>
    <submittedName>
        <fullName evidence="2">Uncharacterized protein</fullName>
    </submittedName>
</protein>